<organism evidence="1">
    <name type="scientific">Siphoviridae sp. ctRlj31</name>
    <dbReference type="NCBI Taxonomy" id="2826338"/>
    <lineage>
        <taxon>Viruses</taxon>
        <taxon>Duplodnaviria</taxon>
        <taxon>Heunggongvirae</taxon>
        <taxon>Uroviricota</taxon>
        <taxon>Caudoviricetes</taxon>
    </lineage>
</organism>
<sequence>MVHSVCGIVYSGKEMNRAAVERLLPFSLP</sequence>
<proteinExistence type="predicted"/>
<accession>A0A8S5N6I0</accession>
<dbReference type="EMBL" id="BK015081">
    <property type="protein sequence ID" value="DAD90305.1"/>
    <property type="molecule type" value="Genomic_DNA"/>
</dbReference>
<reference evidence="1" key="1">
    <citation type="journal article" date="2021" name="Proc. Natl. Acad. Sci. U.S.A.">
        <title>A Catalog of Tens of Thousands of Viruses from Human Metagenomes Reveals Hidden Associations with Chronic Diseases.</title>
        <authorList>
            <person name="Tisza M.J."/>
            <person name="Buck C.B."/>
        </authorList>
    </citation>
    <scope>NUCLEOTIDE SEQUENCE</scope>
    <source>
        <strain evidence="1">CtRlj31</strain>
    </source>
</reference>
<protein>
    <submittedName>
        <fullName evidence="1">Poxvirus I6-like family</fullName>
    </submittedName>
</protein>
<name>A0A8S5N6I0_9CAUD</name>
<evidence type="ECO:0000313" key="1">
    <source>
        <dbReference type="EMBL" id="DAD90305.1"/>
    </source>
</evidence>